<dbReference type="AlphaFoldDB" id="A0A653BP02"/>
<dbReference type="PANTHER" id="PTHR24369:SF210">
    <property type="entry name" value="CHAOPTIN-RELATED"/>
    <property type="match status" value="1"/>
</dbReference>
<dbReference type="GO" id="GO:0005886">
    <property type="term" value="C:plasma membrane"/>
    <property type="evidence" value="ECO:0007669"/>
    <property type="project" value="TreeGrafter"/>
</dbReference>
<dbReference type="InterPro" id="IPR032675">
    <property type="entry name" value="LRR_dom_sf"/>
</dbReference>
<evidence type="ECO:0000313" key="5">
    <source>
        <dbReference type="EMBL" id="VEN36736.1"/>
    </source>
</evidence>
<dbReference type="InterPro" id="IPR000483">
    <property type="entry name" value="Cys-rich_flank_reg_C"/>
</dbReference>
<evidence type="ECO:0000256" key="3">
    <source>
        <dbReference type="ARBA" id="ARBA00022737"/>
    </source>
</evidence>
<keyword evidence="3" id="KW-0677">Repeat</keyword>
<evidence type="ECO:0000256" key="2">
    <source>
        <dbReference type="ARBA" id="ARBA00022729"/>
    </source>
</evidence>
<dbReference type="SMART" id="SM00082">
    <property type="entry name" value="LRRCT"/>
    <property type="match status" value="1"/>
</dbReference>
<gene>
    <name evidence="5" type="ORF">CALMAC_LOCUS2239</name>
</gene>
<dbReference type="Proteomes" id="UP000410492">
    <property type="component" value="Unassembled WGS sequence"/>
</dbReference>
<dbReference type="SUPFAM" id="SSF52058">
    <property type="entry name" value="L domain-like"/>
    <property type="match status" value="1"/>
</dbReference>
<dbReference type="Gene3D" id="3.80.10.10">
    <property type="entry name" value="Ribonuclease Inhibitor"/>
    <property type="match status" value="1"/>
</dbReference>
<keyword evidence="1" id="KW-0433">Leucine-rich repeat</keyword>
<dbReference type="InterPro" id="IPR001611">
    <property type="entry name" value="Leu-rich_rpt"/>
</dbReference>
<dbReference type="OrthoDB" id="2013775at2759"/>
<dbReference type="Pfam" id="PF13855">
    <property type="entry name" value="LRR_8"/>
    <property type="match status" value="1"/>
</dbReference>
<protein>
    <recommendedName>
        <fullName evidence="4">LRRCT domain-containing protein</fullName>
    </recommendedName>
</protein>
<evidence type="ECO:0000256" key="1">
    <source>
        <dbReference type="ARBA" id="ARBA00022614"/>
    </source>
</evidence>
<proteinExistence type="predicted"/>
<organism evidence="5 6">
    <name type="scientific">Callosobruchus maculatus</name>
    <name type="common">Southern cowpea weevil</name>
    <name type="synonym">Pulse bruchid</name>
    <dbReference type="NCBI Taxonomy" id="64391"/>
    <lineage>
        <taxon>Eukaryota</taxon>
        <taxon>Metazoa</taxon>
        <taxon>Ecdysozoa</taxon>
        <taxon>Arthropoda</taxon>
        <taxon>Hexapoda</taxon>
        <taxon>Insecta</taxon>
        <taxon>Pterygota</taxon>
        <taxon>Neoptera</taxon>
        <taxon>Endopterygota</taxon>
        <taxon>Coleoptera</taxon>
        <taxon>Polyphaga</taxon>
        <taxon>Cucujiformia</taxon>
        <taxon>Chrysomeloidea</taxon>
        <taxon>Chrysomelidae</taxon>
        <taxon>Bruchinae</taxon>
        <taxon>Bruchini</taxon>
        <taxon>Callosobruchus</taxon>
    </lineage>
</organism>
<name>A0A653BP02_CALMS</name>
<evidence type="ECO:0000313" key="6">
    <source>
        <dbReference type="Proteomes" id="UP000410492"/>
    </source>
</evidence>
<feature type="domain" description="LRRCT" evidence="4">
    <location>
        <begin position="81"/>
        <end position="131"/>
    </location>
</feature>
<dbReference type="InterPro" id="IPR050541">
    <property type="entry name" value="LRR_TM_domain-containing"/>
</dbReference>
<keyword evidence="6" id="KW-1185">Reference proteome</keyword>
<accession>A0A653BP02</accession>
<dbReference type="PANTHER" id="PTHR24369">
    <property type="entry name" value="ANTIGEN BSP, PUTATIVE-RELATED"/>
    <property type="match status" value="1"/>
</dbReference>
<keyword evidence="2" id="KW-0732">Signal</keyword>
<sequence length="160" mass="18342">MEKLFLFSNDLEELKEKSFNGLVGLNSLLINNNILKHVHPNIFSYTSNLKKLHLDSNKFQYLPAKCLDPLTQLVSIKLAKNPWHCDCNILYLAIWIDTNRAKLWDSQPTCRGPGDLGGLLLKDMSFNELCEGQWASMLSLSPRIPIKNKLNEEIMRNLTN</sequence>
<reference evidence="5 6" key="1">
    <citation type="submission" date="2019-01" db="EMBL/GenBank/DDBJ databases">
        <authorList>
            <person name="Sayadi A."/>
        </authorList>
    </citation>
    <scope>NUCLEOTIDE SEQUENCE [LARGE SCALE GENOMIC DNA]</scope>
</reference>
<dbReference type="EMBL" id="CAACVG010002644">
    <property type="protein sequence ID" value="VEN36736.1"/>
    <property type="molecule type" value="Genomic_DNA"/>
</dbReference>
<evidence type="ECO:0000259" key="4">
    <source>
        <dbReference type="SMART" id="SM00082"/>
    </source>
</evidence>